<dbReference type="Proteomes" id="UP001215280">
    <property type="component" value="Unassembled WGS sequence"/>
</dbReference>
<accession>A0AAD7J972</accession>
<gene>
    <name evidence="1" type="ORF">DFH07DRAFT_958242</name>
</gene>
<sequence>MATKEEKSKPKSVDDEESIKVLEKEQPSALQLDTGNETIRSRKKWWQLWIPSGIPPLPPSSLDDAEVTAPHFLLTHTWITPIMMLGYQRTLQATDLWRVAYATVTSLAYLWEHPERI</sequence>
<comment type="caution">
    <text evidence="1">The sequence shown here is derived from an EMBL/GenBank/DDBJ whole genome shotgun (WGS) entry which is preliminary data.</text>
</comment>
<reference evidence="1" key="1">
    <citation type="submission" date="2023-03" db="EMBL/GenBank/DDBJ databases">
        <title>Massive genome expansion in bonnet fungi (Mycena s.s.) driven by repeated elements and novel gene families across ecological guilds.</title>
        <authorList>
            <consortium name="Lawrence Berkeley National Laboratory"/>
            <person name="Harder C.B."/>
            <person name="Miyauchi S."/>
            <person name="Viragh M."/>
            <person name="Kuo A."/>
            <person name="Thoen E."/>
            <person name="Andreopoulos B."/>
            <person name="Lu D."/>
            <person name="Skrede I."/>
            <person name="Drula E."/>
            <person name="Henrissat B."/>
            <person name="Morin E."/>
            <person name="Kohler A."/>
            <person name="Barry K."/>
            <person name="LaButti K."/>
            <person name="Morin E."/>
            <person name="Salamov A."/>
            <person name="Lipzen A."/>
            <person name="Mereny Z."/>
            <person name="Hegedus B."/>
            <person name="Baldrian P."/>
            <person name="Stursova M."/>
            <person name="Weitz H."/>
            <person name="Taylor A."/>
            <person name="Grigoriev I.V."/>
            <person name="Nagy L.G."/>
            <person name="Martin F."/>
            <person name="Kauserud H."/>
        </authorList>
    </citation>
    <scope>NUCLEOTIDE SEQUENCE</scope>
    <source>
        <strain evidence="1">CBHHK188m</strain>
    </source>
</reference>
<dbReference type="EMBL" id="JARJLG010000054">
    <property type="protein sequence ID" value="KAJ7758843.1"/>
    <property type="molecule type" value="Genomic_DNA"/>
</dbReference>
<evidence type="ECO:0000313" key="1">
    <source>
        <dbReference type="EMBL" id="KAJ7758843.1"/>
    </source>
</evidence>
<protein>
    <submittedName>
        <fullName evidence="1">Uncharacterized protein</fullName>
    </submittedName>
</protein>
<dbReference type="AlphaFoldDB" id="A0AAD7J972"/>
<organism evidence="1 2">
    <name type="scientific">Mycena maculata</name>
    <dbReference type="NCBI Taxonomy" id="230809"/>
    <lineage>
        <taxon>Eukaryota</taxon>
        <taxon>Fungi</taxon>
        <taxon>Dikarya</taxon>
        <taxon>Basidiomycota</taxon>
        <taxon>Agaricomycotina</taxon>
        <taxon>Agaricomycetes</taxon>
        <taxon>Agaricomycetidae</taxon>
        <taxon>Agaricales</taxon>
        <taxon>Marasmiineae</taxon>
        <taxon>Mycenaceae</taxon>
        <taxon>Mycena</taxon>
    </lineage>
</organism>
<name>A0AAD7J972_9AGAR</name>
<proteinExistence type="predicted"/>
<keyword evidence="2" id="KW-1185">Reference proteome</keyword>
<evidence type="ECO:0000313" key="2">
    <source>
        <dbReference type="Proteomes" id="UP001215280"/>
    </source>
</evidence>